<accession>A0A418W189</accession>
<evidence type="ECO:0000313" key="1">
    <source>
        <dbReference type="EMBL" id="RJF83803.1"/>
    </source>
</evidence>
<dbReference type="SUPFAM" id="SSF81593">
    <property type="entry name" value="Nucleotidyltransferase substrate binding subunit/domain"/>
    <property type="match status" value="1"/>
</dbReference>
<dbReference type="NCBIfam" id="TIGR01987">
    <property type="entry name" value="HI0074"/>
    <property type="match status" value="1"/>
</dbReference>
<keyword evidence="2" id="KW-1185">Reference proteome</keyword>
<dbReference type="InterPro" id="IPR010235">
    <property type="entry name" value="HepT"/>
</dbReference>
<sequence length="135" mass="14979">MDPVERKLDNAEQALGRLKEVLARPKDDIVRDSAILRFTLAVETAWKAARAVIADQAGPERLTSASPKAVARESQIAGFLDESQAEAVIAMMNDRNLTVHTYDEEKANALFSRLPEHAALIERWLLALRAAMTRV</sequence>
<dbReference type="RefSeq" id="WP_119829444.1">
    <property type="nucleotide sequence ID" value="NZ_QYUL01000001.1"/>
</dbReference>
<reference evidence="1 2" key="1">
    <citation type="submission" date="2018-09" db="EMBL/GenBank/DDBJ databases">
        <authorList>
            <person name="Zhu H."/>
        </authorList>
    </citation>
    <scope>NUCLEOTIDE SEQUENCE [LARGE SCALE GENOMIC DNA]</scope>
    <source>
        <strain evidence="1 2">K2W22B-5</strain>
    </source>
</reference>
<evidence type="ECO:0000313" key="2">
    <source>
        <dbReference type="Proteomes" id="UP000283458"/>
    </source>
</evidence>
<dbReference type="GO" id="GO:0016740">
    <property type="term" value="F:transferase activity"/>
    <property type="evidence" value="ECO:0007669"/>
    <property type="project" value="UniProtKB-KW"/>
</dbReference>
<keyword evidence="1" id="KW-0808">Transferase</keyword>
<dbReference type="EMBL" id="QYUL01000001">
    <property type="protein sequence ID" value="RJF83803.1"/>
    <property type="molecule type" value="Genomic_DNA"/>
</dbReference>
<dbReference type="Proteomes" id="UP000283458">
    <property type="component" value="Unassembled WGS sequence"/>
</dbReference>
<dbReference type="OrthoDB" id="9810452at2"/>
<comment type="caution">
    <text evidence="1">The sequence shown here is derived from an EMBL/GenBank/DDBJ whole genome shotgun (WGS) entry which is preliminary data.</text>
</comment>
<protein>
    <submittedName>
        <fullName evidence="1">Nucleotidyltransferase</fullName>
    </submittedName>
</protein>
<organism evidence="1 2">
    <name type="scientific">Azospirillum cavernae</name>
    <dbReference type="NCBI Taxonomy" id="2320860"/>
    <lineage>
        <taxon>Bacteria</taxon>
        <taxon>Pseudomonadati</taxon>
        <taxon>Pseudomonadota</taxon>
        <taxon>Alphaproteobacteria</taxon>
        <taxon>Rhodospirillales</taxon>
        <taxon>Azospirillaceae</taxon>
        <taxon>Azospirillum</taxon>
    </lineage>
</organism>
<dbReference type="Pfam" id="PF08780">
    <property type="entry name" value="NTase_sub_bind"/>
    <property type="match status" value="1"/>
</dbReference>
<dbReference type="AlphaFoldDB" id="A0A418W189"/>
<proteinExistence type="predicted"/>
<name>A0A418W189_9PROT</name>
<dbReference type="Gene3D" id="1.20.120.330">
    <property type="entry name" value="Nucleotidyltransferases domain 2"/>
    <property type="match status" value="1"/>
</dbReference>
<gene>
    <name evidence="1" type="ORF">D3877_04015</name>
</gene>